<keyword evidence="3" id="KW-0812">Transmembrane</keyword>
<dbReference type="Proteomes" id="UP001282284">
    <property type="component" value="Unassembled WGS sequence"/>
</dbReference>
<gene>
    <name evidence="4" type="ORF">QT711_07965</name>
</gene>
<dbReference type="InterPro" id="IPR001261">
    <property type="entry name" value="ArgE/DapE_CS"/>
</dbReference>
<dbReference type="InterPro" id="IPR053525">
    <property type="entry name" value="Sortase_D"/>
</dbReference>
<keyword evidence="3" id="KW-0472">Membrane</keyword>
<dbReference type="InterPro" id="IPR023365">
    <property type="entry name" value="Sortase_dom-sf"/>
</dbReference>
<accession>A0ABU4G823</accession>
<dbReference type="SUPFAM" id="SSF63817">
    <property type="entry name" value="Sortase"/>
    <property type="match status" value="1"/>
</dbReference>
<evidence type="ECO:0000313" key="5">
    <source>
        <dbReference type="Proteomes" id="UP001282284"/>
    </source>
</evidence>
<dbReference type="CDD" id="cd05828">
    <property type="entry name" value="Sortase_D_1"/>
    <property type="match status" value="1"/>
</dbReference>
<dbReference type="InterPro" id="IPR005754">
    <property type="entry name" value="Sortase"/>
</dbReference>
<dbReference type="NCBIfam" id="TIGR01076">
    <property type="entry name" value="sortase_fam"/>
    <property type="match status" value="1"/>
</dbReference>
<keyword evidence="3" id="KW-1133">Transmembrane helix</keyword>
<evidence type="ECO:0000256" key="2">
    <source>
        <dbReference type="SAM" id="Coils"/>
    </source>
</evidence>
<sequence>MLNKTALILIVIGLVIIGYASLQRMTGHQSEKAALARIKKELEEREATEIKLAELSFQHGQTIGVLEIPAINKELPIVEGTDEEALKHGVGHFTNTVYPGEKDQILLSGHRDTVFTGLDNLQNGDTIIVKMAHGTFTYSITGTEIVDEDDTTIIRSTAPEEILTLSTCYPFTYIGNAPQRYIVYAERD</sequence>
<comment type="caution">
    <text evidence="4">The sequence shown here is derived from an EMBL/GenBank/DDBJ whole genome shotgun (WGS) entry which is preliminary data.</text>
</comment>
<dbReference type="InterPro" id="IPR041999">
    <property type="entry name" value="Sortase_D_1"/>
</dbReference>
<dbReference type="NCBIfam" id="NF033746">
    <property type="entry name" value="class_D_sortase"/>
    <property type="match status" value="1"/>
</dbReference>
<name>A0ABU4G823_9BACL</name>
<protein>
    <submittedName>
        <fullName evidence="4">Class D sortase</fullName>
    </submittedName>
</protein>
<reference evidence="4 5" key="1">
    <citation type="submission" date="2023-06" db="EMBL/GenBank/DDBJ databases">
        <title>Sporosarcina sp. nov., isolated from Korean traditional fermented seafood 'Jeotgal'.</title>
        <authorList>
            <person name="Yang A.I."/>
            <person name="Shin N.-R."/>
        </authorList>
    </citation>
    <scope>NUCLEOTIDE SEQUENCE [LARGE SCALE GENOMIC DNA]</scope>
    <source>
        <strain evidence="4 5">KCTC13119</strain>
    </source>
</reference>
<dbReference type="RefSeq" id="WP_317943261.1">
    <property type="nucleotide sequence ID" value="NZ_JAUBDI010000005.1"/>
</dbReference>
<evidence type="ECO:0000313" key="4">
    <source>
        <dbReference type="EMBL" id="MDW0113119.1"/>
    </source>
</evidence>
<keyword evidence="2" id="KW-0175">Coiled coil</keyword>
<dbReference type="EMBL" id="JAUBDI010000005">
    <property type="protein sequence ID" value="MDW0113119.1"/>
    <property type="molecule type" value="Genomic_DNA"/>
</dbReference>
<keyword evidence="1" id="KW-0378">Hydrolase</keyword>
<organism evidence="4 5">
    <name type="scientific">Sporosarcina saromensis</name>
    <dbReference type="NCBI Taxonomy" id="359365"/>
    <lineage>
        <taxon>Bacteria</taxon>
        <taxon>Bacillati</taxon>
        <taxon>Bacillota</taxon>
        <taxon>Bacilli</taxon>
        <taxon>Bacillales</taxon>
        <taxon>Caryophanaceae</taxon>
        <taxon>Sporosarcina</taxon>
    </lineage>
</organism>
<evidence type="ECO:0000256" key="1">
    <source>
        <dbReference type="ARBA" id="ARBA00022801"/>
    </source>
</evidence>
<proteinExistence type="predicted"/>
<dbReference type="Gene3D" id="2.40.260.10">
    <property type="entry name" value="Sortase"/>
    <property type="match status" value="1"/>
</dbReference>
<feature type="transmembrane region" description="Helical" evidence="3">
    <location>
        <begin position="6"/>
        <end position="22"/>
    </location>
</feature>
<dbReference type="PROSITE" id="PS00758">
    <property type="entry name" value="ARGE_DAPE_CPG2_1"/>
    <property type="match status" value="1"/>
</dbReference>
<evidence type="ECO:0000256" key="3">
    <source>
        <dbReference type="SAM" id="Phobius"/>
    </source>
</evidence>
<keyword evidence="5" id="KW-1185">Reference proteome</keyword>
<dbReference type="Pfam" id="PF04203">
    <property type="entry name" value="Sortase"/>
    <property type="match status" value="1"/>
</dbReference>
<feature type="coiled-coil region" evidence="2">
    <location>
        <begin position="25"/>
        <end position="58"/>
    </location>
</feature>